<proteinExistence type="predicted"/>
<accession>A0A1X6NNR2</accession>
<feature type="region of interest" description="Disordered" evidence="1">
    <location>
        <begin position="1"/>
        <end position="210"/>
    </location>
</feature>
<evidence type="ECO:0000256" key="1">
    <source>
        <dbReference type="SAM" id="MobiDB-lite"/>
    </source>
</evidence>
<dbReference type="AlphaFoldDB" id="A0A1X6NNR2"/>
<feature type="compositionally biased region" description="Basic and acidic residues" evidence="1">
    <location>
        <begin position="313"/>
        <end position="328"/>
    </location>
</feature>
<feature type="region of interest" description="Disordered" evidence="1">
    <location>
        <begin position="230"/>
        <end position="387"/>
    </location>
</feature>
<reference evidence="2 3" key="1">
    <citation type="submission" date="2017-03" db="EMBL/GenBank/DDBJ databases">
        <title>WGS assembly of Porphyra umbilicalis.</title>
        <authorList>
            <person name="Brawley S.H."/>
            <person name="Blouin N.A."/>
            <person name="Ficko-Blean E."/>
            <person name="Wheeler G.L."/>
            <person name="Lohr M."/>
            <person name="Goodson H.V."/>
            <person name="Jenkins J.W."/>
            <person name="Blaby-Haas C.E."/>
            <person name="Helliwell K.E."/>
            <person name="Chan C."/>
            <person name="Marriage T."/>
            <person name="Bhattacharya D."/>
            <person name="Klein A.S."/>
            <person name="Badis Y."/>
            <person name="Brodie J."/>
            <person name="Cao Y."/>
            <person name="Collen J."/>
            <person name="Dittami S.M."/>
            <person name="Gachon C.M."/>
            <person name="Green B.R."/>
            <person name="Karpowicz S."/>
            <person name="Kim J.W."/>
            <person name="Kudahl U."/>
            <person name="Lin S."/>
            <person name="Michel G."/>
            <person name="Mittag M."/>
            <person name="Olson B.J."/>
            <person name="Pangilinan J."/>
            <person name="Peng Y."/>
            <person name="Qiu H."/>
            <person name="Shu S."/>
            <person name="Singer J.T."/>
            <person name="Smith A.G."/>
            <person name="Sprecher B.N."/>
            <person name="Wagner V."/>
            <person name="Wang W."/>
            <person name="Wang Z.-Y."/>
            <person name="Yan J."/>
            <person name="Yarish C."/>
            <person name="Zoeuner-Riek S."/>
            <person name="Zhuang Y."/>
            <person name="Zou Y."/>
            <person name="Lindquist E.A."/>
            <person name="Grimwood J."/>
            <person name="Barry K."/>
            <person name="Rokhsar D.S."/>
            <person name="Schmutz J."/>
            <person name="Stiller J.W."/>
            <person name="Grossman A.R."/>
            <person name="Prochnik S.E."/>
        </authorList>
    </citation>
    <scope>NUCLEOTIDE SEQUENCE [LARGE SCALE GENOMIC DNA]</scope>
    <source>
        <strain evidence="2">4086291</strain>
    </source>
</reference>
<keyword evidence="3" id="KW-1185">Reference proteome</keyword>
<feature type="compositionally biased region" description="Basic residues" evidence="1">
    <location>
        <begin position="329"/>
        <end position="339"/>
    </location>
</feature>
<feature type="compositionally biased region" description="Basic and acidic residues" evidence="1">
    <location>
        <begin position="163"/>
        <end position="198"/>
    </location>
</feature>
<sequence length="387" mass="40980">MCDTRVMPYALPSSPRRVQLEPSDLTDGSTQHDPPVPLEPPAATRRFKRPAPTGQRPSWRPPARPPWPRGRPRPSYPMRRRPAPRMPTTLAPAQPPPTATRAGKARARATRRGRSVPPTPRLVPTPVAREALGPQHPPPAVRLLPKEPPGGALPHLGGSRVARHADTDKGVAGRRPAERSHVVGEAHPLERPRDDRQAGRVGARGLVKGGEGEEHILITVPRVRVGRDAAVEGVGGPPPAVEGSDLDVAGSLRADTPLAGDAARKDEQRGGVGRGGGHARADVRNVLGGFARLEGRKRPRRRGGGGGGGVGAVEDRVARNHNEVGERRRAARRRQRHGGRRGEGGGRPVSASGGGRRRRRGGARVHRASVEGGGHGRQKGGGGRPGD</sequence>
<organism evidence="2 3">
    <name type="scientific">Porphyra umbilicalis</name>
    <name type="common">Purple laver</name>
    <name type="synonym">Red alga</name>
    <dbReference type="NCBI Taxonomy" id="2786"/>
    <lineage>
        <taxon>Eukaryota</taxon>
        <taxon>Rhodophyta</taxon>
        <taxon>Bangiophyceae</taxon>
        <taxon>Bangiales</taxon>
        <taxon>Bangiaceae</taxon>
        <taxon>Porphyra</taxon>
    </lineage>
</organism>
<protein>
    <submittedName>
        <fullName evidence="2">Uncharacterized protein</fullName>
    </submittedName>
</protein>
<evidence type="ECO:0000313" key="3">
    <source>
        <dbReference type="Proteomes" id="UP000218209"/>
    </source>
</evidence>
<evidence type="ECO:0000313" key="2">
    <source>
        <dbReference type="EMBL" id="OSX70126.1"/>
    </source>
</evidence>
<dbReference type="EMBL" id="KV919308">
    <property type="protein sequence ID" value="OSX70126.1"/>
    <property type="molecule type" value="Genomic_DNA"/>
</dbReference>
<name>A0A1X6NNR2_PORUM</name>
<feature type="compositionally biased region" description="Basic residues" evidence="1">
    <location>
        <begin position="355"/>
        <end position="367"/>
    </location>
</feature>
<gene>
    <name evidence="2" type="ORF">BU14_0891s0001</name>
</gene>
<dbReference type="Proteomes" id="UP000218209">
    <property type="component" value="Unassembled WGS sequence"/>
</dbReference>
<feature type="compositionally biased region" description="Gly residues" evidence="1">
    <location>
        <begin position="371"/>
        <end position="387"/>
    </location>
</feature>
<feature type="compositionally biased region" description="Pro residues" evidence="1">
    <location>
        <begin position="59"/>
        <end position="69"/>
    </location>
</feature>
<feature type="compositionally biased region" description="Basic residues" evidence="1">
    <location>
        <begin position="103"/>
        <end position="114"/>
    </location>
</feature>